<dbReference type="FunFam" id="3.40.309.10:FF:000006">
    <property type="entry name" value="Gamma-glutamyl phosphate reductase"/>
    <property type="match status" value="1"/>
</dbReference>
<dbReference type="AlphaFoldDB" id="A0A0G3EKB5"/>
<comment type="subcellular location">
    <subcellularLocation>
        <location evidence="7">Cytoplasm</location>
    </subcellularLocation>
</comment>
<dbReference type="InterPro" id="IPR000965">
    <property type="entry name" value="GPR_dom"/>
</dbReference>
<evidence type="ECO:0000256" key="3">
    <source>
        <dbReference type="ARBA" id="ARBA00022650"/>
    </source>
</evidence>
<name>A0A0G3EKB5_9BACT</name>
<proteinExistence type="inferred from homology"/>
<evidence type="ECO:0000256" key="1">
    <source>
        <dbReference type="ARBA" id="ARBA00004985"/>
    </source>
</evidence>
<dbReference type="PATRIC" id="fig|1609981.3.peg.2107"/>
<dbReference type="Proteomes" id="UP000035268">
    <property type="component" value="Chromosome"/>
</dbReference>
<reference evidence="9 10" key="2">
    <citation type="journal article" date="2016" name="ISME J.">
        <title>Characterization of the first cultured representative of Verrucomicrobia subdivision 5 indicates the proposal of a novel phylum.</title>
        <authorList>
            <person name="Spring S."/>
            <person name="Bunk B."/>
            <person name="Sproer C."/>
            <person name="Schumann P."/>
            <person name="Rohde M."/>
            <person name="Tindall B.J."/>
            <person name="Klenk H.P."/>
        </authorList>
    </citation>
    <scope>NUCLEOTIDE SEQUENCE [LARGE SCALE GENOMIC DNA]</scope>
    <source>
        <strain evidence="9 10">L21-Fru-AB</strain>
    </source>
</reference>
<dbReference type="InterPro" id="IPR016161">
    <property type="entry name" value="Ald_DH/histidinol_DH"/>
</dbReference>
<dbReference type="PANTHER" id="PTHR11063:SF8">
    <property type="entry name" value="DELTA-1-PYRROLINE-5-CARBOXYLATE SYNTHASE"/>
    <property type="match status" value="1"/>
</dbReference>
<dbReference type="InterPro" id="IPR016162">
    <property type="entry name" value="Ald_DH_N"/>
</dbReference>
<dbReference type="GO" id="GO:0050661">
    <property type="term" value="F:NADP binding"/>
    <property type="evidence" value="ECO:0007669"/>
    <property type="project" value="InterPro"/>
</dbReference>
<evidence type="ECO:0000256" key="6">
    <source>
        <dbReference type="ARBA" id="ARBA00049024"/>
    </source>
</evidence>
<dbReference type="GO" id="GO:0005737">
    <property type="term" value="C:cytoplasm"/>
    <property type="evidence" value="ECO:0007669"/>
    <property type="project" value="UniProtKB-SubCell"/>
</dbReference>
<keyword evidence="4 7" id="KW-0521">NADP</keyword>
<gene>
    <name evidence="9" type="primary">proA_2</name>
    <name evidence="7" type="synonym">proA</name>
    <name evidence="9" type="ORF">L21SP4_02026</name>
</gene>
<dbReference type="InterPro" id="IPR016163">
    <property type="entry name" value="Ald_DH_C"/>
</dbReference>
<dbReference type="SUPFAM" id="SSF53720">
    <property type="entry name" value="ALDH-like"/>
    <property type="match status" value="1"/>
</dbReference>
<dbReference type="EC" id="1.2.1.41" evidence="7"/>
<dbReference type="InterPro" id="IPR020593">
    <property type="entry name" value="G-glutamylP_reductase_CS"/>
</dbReference>
<keyword evidence="3 7" id="KW-0641">Proline biosynthesis</keyword>
<dbReference type="KEGG" id="vbl:L21SP4_02026"/>
<evidence type="ECO:0000256" key="7">
    <source>
        <dbReference type="HAMAP-Rule" id="MF_00412"/>
    </source>
</evidence>
<keyword evidence="5 7" id="KW-0560">Oxidoreductase</keyword>
<keyword evidence="10" id="KW-1185">Reference proteome</keyword>
<comment type="similarity">
    <text evidence="7">Belongs to the gamma-glutamyl phosphate reductase family.</text>
</comment>
<dbReference type="Gene3D" id="3.40.309.10">
    <property type="entry name" value="Aldehyde Dehydrogenase, Chain A, domain 2"/>
    <property type="match status" value="1"/>
</dbReference>
<dbReference type="InterPro" id="IPR015590">
    <property type="entry name" value="Aldehyde_DH_dom"/>
</dbReference>
<dbReference type="NCBIfam" id="TIGR00407">
    <property type="entry name" value="proA"/>
    <property type="match status" value="1"/>
</dbReference>
<evidence type="ECO:0000259" key="8">
    <source>
        <dbReference type="Pfam" id="PF00171"/>
    </source>
</evidence>
<evidence type="ECO:0000313" key="9">
    <source>
        <dbReference type="EMBL" id="AKJ65260.1"/>
    </source>
</evidence>
<dbReference type="OrthoDB" id="9809970at2"/>
<protein>
    <recommendedName>
        <fullName evidence="7">Gamma-glutamyl phosphate reductase</fullName>
        <shortName evidence="7">GPR</shortName>
        <ecNumber evidence="7">1.2.1.41</ecNumber>
    </recommendedName>
    <alternativeName>
        <fullName evidence="7">Glutamate-5-semialdehyde dehydrogenase</fullName>
    </alternativeName>
    <alternativeName>
        <fullName evidence="7">Glutamyl-gamma-semialdehyde dehydrogenase</fullName>
        <shortName evidence="7">GSA dehydrogenase</shortName>
    </alternativeName>
</protein>
<evidence type="ECO:0000256" key="4">
    <source>
        <dbReference type="ARBA" id="ARBA00022857"/>
    </source>
</evidence>
<reference evidence="10" key="1">
    <citation type="submission" date="2015-02" db="EMBL/GenBank/DDBJ databases">
        <title>Description and complete genome sequence of the first cultured representative of the subdivision 5 of the Verrucomicrobia phylum.</title>
        <authorList>
            <person name="Spring S."/>
            <person name="Bunk B."/>
            <person name="Sproer C."/>
            <person name="Klenk H.-P."/>
        </authorList>
    </citation>
    <scope>NUCLEOTIDE SEQUENCE [LARGE SCALE GENOMIC DNA]</scope>
    <source>
        <strain evidence="10">L21-Fru-AB</strain>
    </source>
</reference>
<dbReference type="Pfam" id="PF00171">
    <property type="entry name" value="Aldedh"/>
    <property type="match status" value="1"/>
</dbReference>
<organism evidence="9 10">
    <name type="scientific">Kiritimatiella glycovorans</name>
    <dbReference type="NCBI Taxonomy" id="1307763"/>
    <lineage>
        <taxon>Bacteria</taxon>
        <taxon>Pseudomonadati</taxon>
        <taxon>Kiritimatiellota</taxon>
        <taxon>Kiritimatiellia</taxon>
        <taxon>Kiritimatiellales</taxon>
        <taxon>Kiritimatiellaceae</taxon>
        <taxon>Kiritimatiella</taxon>
    </lineage>
</organism>
<sequence length="418" mass="45398">MSLHEEIRAVGDAAVAASRQLAKLTARRKNVILEAMADELANRREEIAEANRRDLDEGKERQLSSAMLDRLELTDKRFDGMVNGLTNVAALKDPVGSKISRWIRPNGLEIRKIRVPIGVIGIIYESRPNVTADAAGLCIKTSNAVVLRGGKESIHSNRAIAAALQEGGQKKGLPPGAVQLIQTTDRDAVRELVQLDDCLDLVIPRGGEALIRAVTEMARVPVIKHYKGICHTYVDAEADPEMALSICENAKCQRPGVCNAMETLLVHKDLAPTFLPRIAERMQARGVELRGDETACGILSDIAAASEEDWSEEYLDMILSVAVVDDVEAAVAHINRYGSSHSDAIITNSDAARKTFLAEVDSSTVYVNASTRFTDGGEFGMGAEIGISTDKLHARGPMGLEELTTYKYVITGKGQIRE</sequence>
<dbReference type="GO" id="GO:0004350">
    <property type="term" value="F:glutamate-5-semialdehyde dehydrogenase activity"/>
    <property type="evidence" value="ECO:0007669"/>
    <property type="project" value="UniProtKB-UniRule"/>
</dbReference>
<dbReference type="NCBIfam" id="NF001221">
    <property type="entry name" value="PRK00197.1"/>
    <property type="match status" value="1"/>
</dbReference>
<feature type="domain" description="Aldehyde dehydrogenase" evidence="8">
    <location>
        <begin position="5"/>
        <end position="289"/>
    </location>
</feature>
<comment type="catalytic activity">
    <reaction evidence="6 7">
        <text>L-glutamate 5-semialdehyde + phosphate + NADP(+) = L-glutamyl 5-phosphate + NADPH + H(+)</text>
        <dbReference type="Rhea" id="RHEA:19541"/>
        <dbReference type="ChEBI" id="CHEBI:15378"/>
        <dbReference type="ChEBI" id="CHEBI:43474"/>
        <dbReference type="ChEBI" id="CHEBI:57783"/>
        <dbReference type="ChEBI" id="CHEBI:58066"/>
        <dbReference type="ChEBI" id="CHEBI:58274"/>
        <dbReference type="ChEBI" id="CHEBI:58349"/>
        <dbReference type="EC" id="1.2.1.41"/>
    </reaction>
</comment>
<dbReference type="PIRSF" id="PIRSF000151">
    <property type="entry name" value="GPR"/>
    <property type="match status" value="1"/>
</dbReference>
<dbReference type="GO" id="GO:0055129">
    <property type="term" value="P:L-proline biosynthetic process"/>
    <property type="evidence" value="ECO:0007669"/>
    <property type="project" value="UniProtKB-UniRule"/>
</dbReference>
<dbReference type="HAMAP" id="MF_00412">
    <property type="entry name" value="ProA"/>
    <property type="match status" value="1"/>
</dbReference>
<evidence type="ECO:0000313" key="10">
    <source>
        <dbReference type="Proteomes" id="UP000035268"/>
    </source>
</evidence>
<comment type="function">
    <text evidence="7">Catalyzes the NADPH-dependent reduction of L-glutamate 5-phosphate into L-glutamate 5-semialdehyde and phosphate. The product spontaneously undergoes cyclization to form 1-pyrroline-5-carboxylate.</text>
</comment>
<dbReference type="EMBL" id="CP010904">
    <property type="protein sequence ID" value="AKJ65260.1"/>
    <property type="molecule type" value="Genomic_DNA"/>
</dbReference>
<dbReference type="RefSeq" id="WP_052882511.1">
    <property type="nucleotide sequence ID" value="NZ_CP010904.1"/>
</dbReference>
<keyword evidence="2 7" id="KW-0028">Amino-acid biosynthesis</keyword>
<dbReference type="PANTHER" id="PTHR11063">
    <property type="entry name" value="GLUTAMATE SEMIALDEHYDE DEHYDROGENASE"/>
    <property type="match status" value="1"/>
</dbReference>
<evidence type="ECO:0000256" key="2">
    <source>
        <dbReference type="ARBA" id="ARBA00022605"/>
    </source>
</evidence>
<dbReference type="UniPathway" id="UPA00098">
    <property type="reaction ID" value="UER00360"/>
</dbReference>
<dbReference type="PROSITE" id="PS01223">
    <property type="entry name" value="PROA"/>
    <property type="match status" value="1"/>
</dbReference>
<evidence type="ECO:0000256" key="5">
    <source>
        <dbReference type="ARBA" id="ARBA00023002"/>
    </source>
</evidence>
<accession>A0A0G3EKB5</accession>
<dbReference type="InterPro" id="IPR012134">
    <property type="entry name" value="Glu-5-SA_DH"/>
</dbReference>
<dbReference type="STRING" id="1307763.L21SP4_02026"/>
<dbReference type="Gene3D" id="3.40.605.10">
    <property type="entry name" value="Aldehyde Dehydrogenase, Chain A, domain 1"/>
    <property type="match status" value="1"/>
</dbReference>
<keyword evidence="7" id="KW-0963">Cytoplasm</keyword>
<dbReference type="CDD" id="cd07079">
    <property type="entry name" value="ALDH_F18-19_ProA-GPR"/>
    <property type="match status" value="1"/>
</dbReference>
<comment type="pathway">
    <text evidence="1 7">Amino-acid biosynthesis; L-proline biosynthesis; L-glutamate 5-semialdehyde from L-glutamate: step 2/2.</text>
</comment>